<name>A0A9X0WMJ6_9STRE</name>
<dbReference type="EMBL" id="CP072329">
    <property type="protein sequence ID" value="QUB38978.1"/>
    <property type="molecule type" value="Genomic_DNA"/>
</dbReference>
<dbReference type="InterPro" id="IPR011990">
    <property type="entry name" value="TPR-like_helical_dom_sf"/>
</dbReference>
<evidence type="ECO:0000313" key="3">
    <source>
        <dbReference type="EMBL" id="MBK4778957.1"/>
    </source>
</evidence>
<gene>
    <name evidence="3" type="ORF">BTU61_01920</name>
    <name evidence="4" type="ORF">J4854_00470</name>
</gene>
<dbReference type="Pfam" id="PF18710">
    <property type="entry name" value="ComR_TPR"/>
    <property type="match status" value="1"/>
</dbReference>
<proteinExistence type="predicted"/>
<keyword evidence="1" id="KW-0238">DNA-binding</keyword>
<dbReference type="GO" id="GO:0003700">
    <property type="term" value="F:DNA-binding transcription factor activity"/>
    <property type="evidence" value="ECO:0007669"/>
    <property type="project" value="TreeGrafter"/>
</dbReference>
<accession>A0A9X0WMJ6</accession>
<dbReference type="InterPro" id="IPR010982">
    <property type="entry name" value="Lambda_DNA-bd_dom_sf"/>
</dbReference>
<dbReference type="Proteomes" id="UP001138780">
    <property type="component" value="Unassembled WGS sequence"/>
</dbReference>
<dbReference type="RefSeq" id="WP_200772120.1">
    <property type="nucleotide sequence ID" value="NZ_CP072329.1"/>
</dbReference>
<evidence type="ECO:0000259" key="2">
    <source>
        <dbReference type="PROSITE" id="PS50943"/>
    </source>
</evidence>
<dbReference type="SUPFAM" id="SSF47413">
    <property type="entry name" value="lambda repressor-like DNA-binding domains"/>
    <property type="match status" value="1"/>
</dbReference>
<dbReference type="InterPro" id="IPR040799">
    <property type="entry name" value="ComR_TPR"/>
</dbReference>
<evidence type="ECO:0000313" key="4">
    <source>
        <dbReference type="EMBL" id="QUB38978.1"/>
    </source>
</evidence>
<organism evidence="3 6">
    <name type="scientific">Streptococcus lactarius</name>
    <dbReference type="NCBI Taxonomy" id="684066"/>
    <lineage>
        <taxon>Bacteria</taxon>
        <taxon>Bacillati</taxon>
        <taxon>Bacillota</taxon>
        <taxon>Bacilli</taxon>
        <taxon>Lactobacillales</taxon>
        <taxon>Streptococcaceae</taxon>
        <taxon>Streptococcus</taxon>
    </lineage>
</organism>
<evidence type="ECO:0000256" key="1">
    <source>
        <dbReference type="ARBA" id="ARBA00023125"/>
    </source>
</evidence>
<evidence type="ECO:0000313" key="6">
    <source>
        <dbReference type="Proteomes" id="UP001138780"/>
    </source>
</evidence>
<dbReference type="InterPro" id="IPR050807">
    <property type="entry name" value="TransReg_Diox_bact_type"/>
</dbReference>
<dbReference type="CDD" id="cd00093">
    <property type="entry name" value="HTH_XRE"/>
    <property type="match status" value="1"/>
</dbReference>
<dbReference type="PANTHER" id="PTHR46797:SF1">
    <property type="entry name" value="METHYLPHOSPHONATE SYNTHASE"/>
    <property type="match status" value="1"/>
</dbReference>
<dbReference type="Pfam" id="PF13560">
    <property type="entry name" value="HTH_31"/>
    <property type="match status" value="1"/>
</dbReference>
<dbReference type="GO" id="GO:0003677">
    <property type="term" value="F:DNA binding"/>
    <property type="evidence" value="ECO:0007669"/>
    <property type="project" value="UniProtKB-KW"/>
</dbReference>
<reference evidence="4 5" key="2">
    <citation type="submission" date="2021-03" db="EMBL/GenBank/DDBJ databases">
        <title>Human Oral Microbial Genomes.</title>
        <authorList>
            <person name="Johnston C.D."/>
            <person name="Chen T."/>
            <person name="Dewhirst F.E."/>
        </authorList>
    </citation>
    <scope>NUCLEOTIDE SEQUENCE [LARGE SCALE GENOMIC DNA]</scope>
    <source>
        <strain evidence="4 5">CCUG 66490</strain>
    </source>
</reference>
<reference evidence="3" key="1">
    <citation type="submission" date="2016-12" db="EMBL/GenBank/DDBJ databases">
        <title>Draft genome of Streptococcus lactarius CCUG 66490T type strain.</title>
        <authorList>
            <person name="Salva-Serra F."/>
            <person name="Engstrom-Jakobsson H."/>
            <person name="Thorell K."/>
            <person name="Gomila M."/>
            <person name="Gonzales-Siles L."/>
            <person name="Busquets A."/>
            <person name="Jaen-Luchoro D."/>
            <person name="Karlsson R."/>
            <person name="Kristiansson E."/>
            <person name="Moore E."/>
        </authorList>
    </citation>
    <scope>NUCLEOTIDE SEQUENCE</scope>
    <source>
        <strain evidence="3">CCUG 66490</strain>
    </source>
</reference>
<dbReference type="PANTHER" id="PTHR46797">
    <property type="entry name" value="HTH-TYPE TRANSCRIPTIONAL REGULATOR"/>
    <property type="match status" value="1"/>
</dbReference>
<keyword evidence="5" id="KW-1185">Reference proteome</keyword>
<dbReference type="InterPro" id="IPR001387">
    <property type="entry name" value="Cro/C1-type_HTH"/>
</dbReference>
<dbReference type="AlphaFoldDB" id="A0A9X0WMJ6"/>
<dbReference type="Gene3D" id="1.25.40.10">
    <property type="entry name" value="Tetratricopeptide repeat domain"/>
    <property type="match status" value="1"/>
</dbReference>
<evidence type="ECO:0000313" key="5">
    <source>
        <dbReference type="Proteomes" id="UP000676511"/>
    </source>
</evidence>
<feature type="domain" description="HTH cro/C1-type" evidence="2">
    <location>
        <begin position="12"/>
        <end position="67"/>
    </location>
</feature>
<dbReference type="SMART" id="SM00530">
    <property type="entry name" value="HTH_XRE"/>
    <property type="match status" value="1"/>
</dbReference>
<sequence length="303" mass="35683">MRDIKSEIGKKLRRLREEKGMTREVLCNDESELTVRQLVRIEKGESLPSLKKLEYIANMLGIPVSNIVDHEKAALPRRYLELKFLVTHFMTYGDEERIRLKESYFDEIYESYFEDLPEEEQVAIEAVDAALNVFSTEKAEYGENLIEEYFGQLMTKKEFSQNDLLIIKLFLFKCLARAKDKRDAMVLVDKMIATKNSSDKTSLYLITRNLIAMTSILYQDEDYEQLGPYIDELDKLVQETQYFQQKPGIDMMKGTYAFYVEKDIEKAKVFYHQAMVCAHSFGEFDLENKIKKEMEKHIKIKWT</sequence>
<protein>
    <submittedName>
        <fullName evidence="4">Helix-turn-helix domain-containing protein</fullName>
    </submittedName>
</protein>
<dbReference type="GO" id="GO:0005829">
    <property type="term" value="C:cytosol"/>
    <property type="evidence" value="ECO:0007669"/>
    <property type="project" value="TreeGrafter"/>
</dbReference>
<dbReference type="Proteomes" id="UP000676511">
    <property type="component" value="Chromosome"/>
</dbReference>
<dbReference type="EMBL" id="MRXX01000002">
    <property type="protein sequence ID" value="MBK4778957.1"/>
    <property type="molecule type" value="Genomic_DNA"/>
</dbReference>
<dbReference type="PROSITE" id="PS50943">
    <property type="entry name" value="HTH_CROC1"/>
    <property type="match status" value="1"/>
</dbReference>